<evidence type="ECO:0000313" key="3">
    <source>
        <dbReference type="Proteomes" id="UP001305779"/>
    </source>
</evidence>
<dbReference type="Proteomes" id="UP001305779">
    <property type="component" value="Unassembled WGS sequence"/>
</dbReference>
<accession>A0ABR0DX96</accession>
<name>A0ABR0DX96_ZASCE</name>
<feature type="compositionally biased region" description="Low complexity" evidence="1">
    <location>
        <begin position="144"/>
        <end position="155"/>
    </location>
</feature>
<evidence type="ECO:0000313" key="2">
    <source>
        <dbReference type="EMBL" id="KAK4493774.1"/>
    </source>
</evidence>
<keyword evidence="3" id="KW-1185">Reference proteome</keyword>
<gene>
    <name evidence="2" type="ORF">PRZ48_014959</name>
</gene>
<protein>
    <recommendedName>
        <fullName evidence="4">Fungal N-terminal domain-containing protein</fullName>
    </recommendedName>
</protein>
<feature type="region of interest" description="Disordered" evidence="1">
    <location>
        <begin position="144"/>
        <end position="180"/>
    </location>
</feature>
<feature type="compositionally biased region" description="Low complexity" evidence="1">
    <location>
        <begin position="336"/>
        <end position="347"/>
    </location>
</feature>
<organism evidence="2 3">
    <name type="scientific">Zasmidium cellare</name>
    <name type="common">Wine cellar mold</name>
    <name type="synonym">Racodium cellare</name>
    <dbReference type="NCBI Taxonomy" id="395010"/>
    <lineage>
        <taxon>Eukaryota</taxon>
        <taxon>Fungi</taxon>
        <taxon>Dikarya</taxon>
        <taxon>Ascomycota</taxon>
        <taxon>Pezizomycotina</taxon>
        <taxon>Dothideomycetes</taxon>
        <taxon>Dothideomycetidae</taxon>
        <taxon>Mycosphaerellales</taxon>
        <taxon>Mycosphaerellaceae</taxon>
        <taxon>Zasmidium</taxon>
    </lineage>
</organism>
<dbReference type="EMBL" id="JAXOVC010000015">
    <property type="protein sequence ID" value="KAK4493774.1"/>
    <property type="molecule type" value="Genomic_DNA"/>
</dbReference>
<evidence type="ECO:0008006" key="4">
    <source>
        <dbReference type="Google" id="ProtNLM"/>
    </source>
</evidence>
<reference evidence="2 3" key="1">
    <citation type="journal article" date="2023" name="G3 (Bethesda)">
        <title>A chromosome-level genome assembly of Zasmidium syzygii isolated from banana leaves.</title>
        <authorList>
            <person name="van Westerhoven A.C."/>
            <person name="Mehrabi R."/>
            <person name="Talebi R."/>
            <person name="Steentjes M.B.F."/>
            <person name="Corcolon B."/>
            <person name="Chong P.A."/>
            <person name="Kema G.H.J."/>
            <person name="Seidl M.F."/>
        </authorList>
    </citation>
    <scope>NUCLEOTIDE SEQUENCE [LARGE SCALE GENOMIC DNA]</scope>
    <source>
        <strain evidence="2 3">P124</strain>
    </source>
</reference>
<feature type="region of interest" description="Disordered" evidence="1">
    <location>
        <begin position="324"/>
        <end position="353"/>
    </location>
</feature>
<sequence length="353" mass="38739">MAAPDTLGCIAAIVSAFQSGADLFQGIRDRQTKKRRMKENDWERAVEEKLLQKSLLDAAVQCQNVSGEKCRQHGAAFVNGDTVAMSELKNVMVTLQTEVISALQIARAVQNATLDLLALHEVVVVGKANVLRAMHELCERLTTPSLHSPLQSPSPRSRHSLHTRTSSGISIPQAVSMPPPGIPERSPARMLSRLQLTDAFPKRSLTKSLRRRSSTWFAKTRHLDDDAQVDADMSVNRTSMHDSALGSSVADGGKQLESNHDLDEKRLSCTTAESFEDPEDFYNASPTRSSWRGHVASYSPSPMQWESPDSLTTVSHVAVAASMEARPVSTPKRASQHQPSSPQSIHPAFRNFV</sequence>
<evidence type="ECO:0000256" key="1">
    <source>
        <dbReference type="SAM" id="MobiDB-lite"/>
    </source>
</evidence>
<proteinExistence type="predicted"/>
<comment type="caution">
    <text evidence="2">The sequence shown here is derived from an EMBL/GenBank/DDBJ whole genome shotgun (WGS) entry which is preliminary data.</text>
</comment>